<sequence>MCHSDHAPILLKYGDRVENDRSKKLFRFEALWLSSDECGMVVGDAWNEEVAAPITDRIVILEERLKKWAGKTFGDLKKKIQKTESNLRELQGGRMDTSTLQQFQAISKDDNTATIRCPCDNCRNLVYKKRCDVRFDLLKSGMYEYYTIWDLHGEKGDHLNDYDFNEEPTGDAAMFYHLLKEYEEPLTSNGTTMSKYLGTLKKYIRNRAHPEGCIAEGYLVDECLTFCSRYMSDIDTKFNRKGRNDDDTLNDVTLRNKLDIFRPLGHALGEGAPRHLSFEECDQIHLYNLLNCDELY</sequence>
<reference evidence="3" key="2">
    <citation type="submission" date="2021-03" db="UniProtKB">
        <authorList>
            <consortium name="EnsemblPlants"/>
        </authorList>
    </citation>
    <scope>IDENTIFICATION</scope>
</reference>
<organism evidence="3 4">
    <name type="scientific">Chenopodium quinoa</name>
    <name type="common">Quinoa</name>
    <dbReference type="NCBI Taxonomy" id="63459"/>
    <lineage>
        <taxon>Eukaryota</taxon>
        <taxon>Viridiplantae</taxon>
        <taxon>Streptophyta</taxon>
        <taxon>Embryophyta</taxon>
        <taxon>Tracheophyta</taxon>
        <taxon>Spermatophyta</taxon>
        <taxon>Magnoliopsida</taxon>
        <taxon>eudicotyledons</taxon>
        <taxon>Gunneridae</taxon>
        <taxon>Pentapetalae</taxon>
        <taxon>Caryophyllales</taxon>
        <taxon>Chenopodiaceae</taxon>
        <taxon>Chenopodioideae</taxon>
        <taxon>Atripliceae</taxon>
        <taxon>Chenopodium</taxon>
    </lineage>
</organism>
<dbReference type="InterPro" id="IPR029480">
    <property type="entry name" value="Transpos_assoc"/>
</dbReference>
<evidence type="ECO:0000313" key="3">
    <source>
        <dbReference type="EnsemblPlants" id="AUR62031314-RA:cds"/>
    </source>
</evidence>
<proteinExistence type="predicted"/>
<feature type="domain" description="DUF4218" evidence="1">
    <location>
        <begin position="193"/>
        <end position="244"/>
    </location>
</feature>
<evidence type="ECO:0000313" key="4">
    <source>
        <dbReference type="Proteomes" id="UP000596660"/>
    </source>
</evidence>
<dbReference type="Gramene" id="AUR62031314-RA">
    <property type="protein sequence ID" value="AUR62031314-RA:cds"/>
    <property type="gene ID" value="AUR62031314"/>
</dbReference>
<dbReference type="PANTHER" id="PTHR48451">
    <property type="entry name" value="DUF4218 DOMAIN-CONTAINING PROTEIN"/>
    <property type="match status" value="1"/>
</dbReference>
<protein>
    <recommendedName>
        <fullName evidence="5">Transposase-associated domain-containing protein</fullName>
    </recommendedName>
</protein>
<keyword evidence="4" id="KW-1185">Reference proteome</keyword>
<dbReference type="Proteomes" id="UP000596660">
    <property type="component" value="Unplaced"/>
</dbReference>
<reference evidence="3" key="1">
    <citation type="journal article" date="2017" name="Nature">
        <title>The genome of Chenopodium quinoa.</title>
        <authorList>
            <person name="Jarvis D.E."/>
            <person name="Ho Y.S."/>
            <person name="Lightfoot D.J."/>
            <person name="Schmoeckel S.M."/>
            <person name="Li B."/>
            <person name="Borm T.J.A."/>
            <person name="Ohyanagi H."/>
            <person name="Mineta K."/>
            <person name="Michell C.T."/>
            <person name="Saber N."/>
            <person name="Kharbatia N.M."/>
            <person name="Rupper R.R."/>
            <person name="Sharp A.R."/>
            <person name="Dally N."/>
            <person name="Boughton B.A."/>
            <person name="Woo Y.H."/>
            <person name="Gao G."/>
            <person name="Schijlen E.G.W.M."/>
            <person name="Guo X."/>
            <person name="Momin A.A."/>
            <person name="Negrao S."/>
            <person name="Al-Babili S."/>
            <person name="Gehring C."/>
            <person name="Roessner U."/>
            <person name="Jung C."/>
            <person name="Murphy K."/>
            <person name="Arold S.T."/>
            <person name="Gojobori T."/>
            <person name="van der Linden C.G."/>
            <person name="van Loo E.N."/>
            <person name="Jellen E.N."/>
            <person name="Maughan P.J."/>
            <person name="Tester M."/>
        </authorList>
    </citation>
    <scope>NUCLEOTIDE SEQUENCE [LARGE SCALE GENOMIC DNA]</scope>
    <source>
        <strain evidence="3">cv. PI 614886</strain>
    </source>
</reference>
<feature type="domain" description="Transposase-associated" evidence="2">
    <location>
        <begin position="106"/>
        <end position="154"/>
    </location>
</feature>
<dbReference type="Pfam" id="PF13960">
    <property type="entry name" value="DUF4218"/>
    <property type="match status" value="1"/>
</dbReference>
<dbReference type="Pfam" id="PF13963">
    <property type="entry name" value="Transpos_assoc"/>
    <property type="match status" value="1"/>
</dbReference>
<accession>A0A803MKH3</accession>
<dbReference type="PANTHER" id="PTHR48451:SF1">
    <property type="entry name" value="DUF4218 DOMAIN-CONTAINING PROTEIN"/>
    <property type="match status" value="1"/>
</dbReference>
<name>A0A803MKH3_CHEQI</name>
<evidence type="ECO:0000259" key="1">
    <source>
        <dbReference type="Pfam" id="PF13960"/>
    </source>
</evidence>
<evidence type="ECO:0008006" key="5">
    <source>
        <dbReference type="Google" id="ProtNLM"/>
    </source>
</evidence>
<dbReference type="EnsemblPlants" id="AUR62031314-RA">
    <property type="protein sequence ID" value="AUR62031314-RA:cds"/>
    <property type="gene ID" value="AUR62031314"/>
</dbReference>
<evidence type="ECO:0000259" key="2">
    <source>
        <dbReference type="Pfam" id="PF13963"/>
    </source>
</evidence>
<dbReference type="AlphaFoldDB" id="A0A803MKH3"/>
<dbReference type="InterPro" id="IPR025452">
    <property type="entry name" value="DUF4218"/>
</dbReference>